<evidence type="ECO:0000313" key="2">
    <source>
        <dbReference type="Proteomes" id="UP001391051"/>
    </source>
</evidence>
<name>A0ABR1Q5S2_9PEZI</name>
<reference evidence="1 2" key="1">
    <citation type="submission" date="2023-01" db="EMBL/GenBank/DDBJ databases">
        <title>Analysis of 21 Apiospora genomes using comparative genomics revels a genus with tremendous synthesis potential of carbohydrate active enzymes and secondary metabolites.</title>
        <authorList>
            <person name="Sorensen T."/>
        </authorList>
    </citation>
    <scope>NUCLEOTIDE SEQUENCE [LARGE SCALE GENOMIC DNA]</scope>
    <source>
        <strain evidence="1 2">CBS 24483</strain>
    </source>
</reference>
<gene>
    <name evidence="1" type="ORF">PG986_008802</name>
</gene>
<proteinExistence type="predicted"/>
<protein>
    <submittedName>
        <fullName evidence="1">Uncharacterized protein</fullName>
    </submittedName>
</protein>
<dbReference type="GeneID" id="92078086"/>
<accession>A0ABR1Q5S2</accession>
<sequence>MTAMPFSENTSNYIQGVSFILTKPQHNRTPKPVAPTALCVNHGVGTSIYYTDPDEFVRRIRAGVEGATAIKAPAGRWEADRGR</sequence>
<comment type="caution">
    <text evidence="1">The sequence shown here is derived from an EMBL/GenBank/DDBJ whole genome shotgun (WGS) entry which is preliminary data.</text>
</comment>
<dbReference type="RefSeq" id="XP_066697422.1">
    <property type="nucleotide sequence ID" value="XM_066845024.1"/>
</dbReference>
<evidence type="ECO:0000313" key="1">
    <source>
        <dbReference type="EMBL" id="KAK7947916.1"/>
    </source>
</evidence>
<dbReference type="EMBL" id="JAQQWE010000006">
    <property type="protein sequence ID" value="KAK7947916.1"/>
    <property type="molecule type" value="Genomic_DNA"/>
</dbReference>
<organism evidence="1 2">
    <name type="scientific">Apiospora aurea</name>
    <dbReference type="NCBI Taxonomy" id="335848"/>
    <lineage>
        <taxon>Eukaryota</taxon>
        <taxon>Fungi</taxon>
        <taxon>Dikarya</taxon>
        <taxon>Ascomycota</taxon>
        <taxon>Pezizomycotina</taxon>
        <taxon>Sordariomycetes</taxon>
        <taxon>Xylariomycetidae</taxon>
        <taxon>Amphisphaeriales</taxon>
        <taxon>Apiosporaceae</taxon>
        <taxon>Apiospora</taxon>
    </lineage>
</organism>
<dbReference type="Proteomes" id="UP001391051">
    <property type="component" value="Unassembled WGS sequence"/>
</dbReference>
<keyword evidence="2" id="KW-1185">Reference proteome</keyword>